<dbReference type="InterPro" id="IPR052058">
    <property type="entry name" value="Alcohol_O-acetyltransferase"/>
</dbReference>
<comment type="caution">
    <text evidence="1">The sequence shown here is derived from an EMBL/GenBank/DDBJ whole genome shotgun (WGS) entry which is preliminary data.</text>
</comment>
<accession>A0ABR1I039</accession>
<sequence>MSKPASAPAAKPRVIRPLGPFECFQSALYQLDLYCGTIVTCRYAIPENLQGADRHDGLVGFWERAVAHTVLQHPLLQVGIIKRNSKKPAWVHLDRIDLTQLIEWRILDNPEKYEATSNIIRQEQTDTKFSGDATQPGWRMVVLQLDTEDLLEVMFVWNHTNLDGTGGKIFHETLLQSLNSVGNDSSLVLDNHSFKPNATIKTMPPPLTTVGEFSFTAGFTATILWKELKPPMFKKKLPPHTTRTPLSLTPLRTQSRTLSIDNETLKNVLSACREHKTTLTGLLHGISLVSLVNHLKDEPLTAIASATPLNVRRLIPSKPPAYPELEPSTAMANYVSRMEHEFDEVLVSKIRDQARSATTETERIAALEDLMWSVSTTVREEIQAKIDLGFKNELCGLMGVVGDYRGYMKDQLKHQRAGSWLVTNLGVIDGAKGTSSAEDWTIKRASFSLGANVIGPLFVVSPIAVKGGDLTIGVSWQDQVIDARIGEAAAADLGTWLRHLGSKA</sequence>
<proteinExistence type="predicted"/>
<dbReference type="PANTHER" id="PTHR28037:SF1">
    <property type="entry name" value="ALCOHOL O-ACETYLTRANSFERASE 1-RELATED"/>
    <property type="match status" value="1"/>
</dbReference>
<evidence type="ECO:0000313" key="1">
    <source>
        <dbReference type="EMBL" id="KAK7426908.1"/>
    </source>
</evidence>
<dbReference type="InterPro" id="IPR010828">
    <property type="entry name" value="Atf2/Sli1-like"/>
</dbReference>
<reference evidence="1 2" key="1">
    <citation type="journal article" date="2025" name="Microbiol. Resour. Announc.">
        <title>Draft genome sequences for Neonectria magnoliae and Neonectria punicea, canker pathogens of Liriodendron tulipifera and Acer saccharum in West Virginia.</title>
        <authorList>
            <person name="Petronek H.M."/>
            <person name="Kasson M.T."/>
            <person name="Metheny A.M."/>
            <person name="Stauder C.M."/>
            <person name="Lovett B."/>
            <person name="Lynch S.C."/>
            <person name="Garnas J.R."/>
            <person name="Kasson L.R."/>
            <person name="Stajich J.E."/>
        </authorList>
    </citation>
    <scope>NUCLEOTIDE SEQUENCE [LARGE SCALE GENOMIC DNA]</scope>
    <source>
        <strain evidence="1 2">NRRL 64651</strain>
    </source>
</reference>
<dbReference type="PANTHER" id="PTHR28037">
    <property type="entry name" value="ALCOHOL O-ACETYLTRANSFERASE 1-RELATED"/>
    <property type="match status" value="1"/>
</dbReference>
<dbReference type="InterPro" id="IPR023213">
    <property type="entry name" value="CAT-like_dom_sf"/>
</dbReference>
<dbReference type="Proteomes" id="UP001498421">
    <property type="component" value="Unassembled WGS sequence"/>
</dbReference>
<dbReference type="EMBL" id="JAZAVK010000060">
    <property type="protein sequence ID" value="KAK7426908.1"/>
    <property type="molecule type" value="Genomic_DNA"/>
</dbReference>
<protein>
    <submittedName>
        <fullName evidence="1">Alcohol acetyltransferase</fullName>
    </submittedName>
</protein>
<name>A0ABR1I039_9HYPO</name>
<keyword evidence="2" id="KW-1185">Reference proteome</keyword>
<gene>
    <name evidence="1" type="primary">ATF1_3</name>
    <name evidence="1" type="ORF">QQZ08_006658</name>
</gene>
<dbReference type="Pfam" id="PF07247">
    <property type="entry name" value="AATase"/>
    <property type="match status" value="1"/>
</dbReference>
<evidence type="ECO:0000313" key="2">
    <source>
        <dbReference type="Proteomes" id="UP001498421"/>
    </source>
</evidence>
<dbReference type="Gene3D" id="3.30.559.30">
    <property type="entry name" value="Nonribosomal peptide synthetase, condensation domain"/>
    <property type="match status" value="1"/>
</dbReference>
<organism evidence="1 2">
    <name type="scientific">Neonectria magnoliae</name>
    <dbReference type="NCBI Taxonomy" id="2732573"/>
    <lineage>
        <taxon>Eukaryota</taxon>
        <taxon>Fungi</taxon>
        <taxon>Dikarya</taxon>
        <taxon>Ascomycota</taxon>
        <taxon>Pezizomycotina</taxon>
        <taxon>Sordariomycetes</taxon>
        <taxon>Hypocreomycetidae</taxon>
        <taxon>Hypocreales</taxon>
        <taxon>Nectriaceae</taxon>
        <taxon>Neonectria</taxon>
    </lineage>
</organism>
<dbReference type="Gene3D" id="3.30.559.10">
    <property type="entry name" value="Chloramphenicol acetyltransferase-like domain"/>
    <property type="match status" value="1"/>
</dbReference>
<dbReference type="SUPFAM" id="SSF52777">
    <property type="entry name" value="CoA-dependent acyltransferases"/>
    <property type="match status" value="2"/>
</dbReference>